<name>A0A8H2ZKF5_9HELO</name>
<proteinExistence type="predicted"/>
<protein>
    <submittedName>
        <fullName evidence="1">6704a158-f84d-4936-94ec-6d6eaf9b9b71</fullName>
    </submittedName>
</protein>
<dbReference type="OrthoDB" id="10451713at2759"/>
<accession>A0A8H2ZKF5</accession>
<evidence type="ECO:0000313" key="1">
    <source>
        <dbReference type="EMBL" id="CAD6442052.1"/>
    </source>
</evidence>
<dbReference type="EMBL" id="CAJHIA010000007">
    <property type="protein sequence ID" value="CAD6442052.1"/>
    <property type="molecule type" value="Genomic_DNA"/>
</dbReference>
<sequence>MSCSSMSIAEPNTIRSVIKLQCAKCQLREKIPSDFQLKLQPQWRVFQKEVEKEFLRFEYVKYDQKLHSPYKDYEFMEFKCHNCASTDNEKKFCDFARIELPQVFIEVCRGYLETEQKGVEYERESAVRYLKSISHSVRSDIHKAFQKEWKQSFEKGKGRA</sequence>
<dbReference type="Proteomes" id="UP000624404">
    <property type="component" value="Unassembled WGS sequence"/>
</dbReference>
<gene>
    <name evidence="1" type="ORF">SCLTRI_LOCUS1844</name>
</gene>
<reference evidence="1" key="1">
    <citation type="submission" date="2020-10" db="EMBL/GenBank/DDBJ databases">
        <authorList>
            <person name="Kusch S."/>
        </authorList>
    </citation>
    <scope>NUCLEOTIDE SEQUENCE</scope>
    <source>
        <strain evidence="1">SwB9</strain>
    </source>
</reference>
<organism evidence="1 2">
    <name type="scientific">Sclerotinia trifoliorum</name>
    <dbReference type="NCBI Taxonomy" id="28548"/>
    <lineage>
        <taxon>Eukaryota</taxon>
        <taxon>Fungi</taxon>
        <taxon>Dikarya</taxon>
        <taxon>Ascomycota</taxon>
        <taxon>Pezizomycotina</taxon>
        <taxon>Leotiomycetes</taxon>
        <taxon>Helotiales</taxon>
        <taxon>Sclerotiniaceae</taxon>
        <taxon>Sclerotinia</taxon>
    </lineage>
</organism>
<dbReference type="AlphaFoldDB" id="A0A8H2ZKF5"/>
<evidence type="ECO:0000313" key="2">
    <source>
        <dbReference type="Proteomes" id="UP000624404"/>
    </source>
</evidence>
<keyword evidence="2" id="KW-1185">Reference proteome</keyword>
<comment type="caution">
    <text evidence="1">The sequence shown here is derived from an EMBL/GenBank/DDBJ whole genome shotgun (WGS) entry which is preliminary data.</text>
</comment>